<protein>
    <submittedName>
        <fullName evidence="2">Uncharacterized protein</fullName>
    </submittedName>
</protein>
<keyword evidence="1" id="KW-0812">Transmembrane</keyword>
<feature type="transmembrane region" description="Helical" evidence="1">
    <location>
        <begin position="21"/>
        <end position="41"/>
    </location>
</feature>
<dbReference type="AlphaFoldDB" id="A0A6V7RWN0"/>
<evidence type="ECO:0000313" key="2">
    <source>
        <dbReference type="EMBL" id="CAD2086822.1"/>
    </source>
</evidence>
<reference evidence="2 3" key="1">
    <citation type="submission" date="2020-08" db="EMBL/GenBank/DDBJ databases">
        <authorList>
            <person name="Ramaprasad A."/>
        </authorList>
    </citation>
    <scope>NUCLEOTIDE SEQUENCE [LARGE SCALE GENOMIC DNA]</scope>
</reference>
<dbReference type="VEuPathDB" id="PlasmoDB:PVBDA_0500540"/>
<accession>A0A6V7RWN0</accession>
<evidence type="ECO:0000313" key="3">
    <source>
        <dbReference type="Proteomes" id="UP000515550"/>
    </source>
</evidence>
<organism evidence="2 3">
    <name type="scientific">Plasmodium vinckei brucechwatti</name>
    <dbReference type="NCBI Taxonomy" id="119398"/>
    <lineage>
        <taxon>Eukaryota</taxon>
        <taxon>Sar</taxon>
        <taxon>Alveolata</taxon>
        <taxon>Apicomplexa</taxon>
        <taxon>Aconoidasida</taxon>
        <taxon>Haemosporida</taxon>
        <taxon>Plasmodiidae</taxon>
        <taxon>Plasmodium</taxon>
        <taxon>Plasmodium (Vinckeia)</taxon>
    </lineage>
</organism>
<sequence>MRKNNKNGIKKKLCIGYSRHCFALAIIFFFFFFFFFFFLNTLLGNNFYFWCFSLPFIIHSIICIFFVVLVYFSFCHLNKKCATLLRPKIYYIFMFVLNERTCAIRLAVWKWRIPY</sequence>
<keyword evidence="1" id="KW-0472">Membrane</keyword>
<dbReference type="Proteomes" id="UP000515550">
    <property type="component" value="Chromosome PVBDA_05"/>
</dbReference>
<keyword evidence="1" id="KW-1133">Transmembrane helix</keyword>
<dbReference type="EMBL" id="LR865383">
    <property type="protein sequence ID" value="CAD2086822.1"/>
    <property type="molecule type" value="Genomic_DNA"/>
</dbReference>
<name>A0A6V7RWN0_PLAVN</name>
<evidence type="ECO:0000256" key="1">
    <source>
        <dbReference type="SAM" id="Phobius"/>
    </source>
</evidence>
<gene>
    <name evidence="2" type="ORF">PVBDA_0500540</name>
</gene>
<proteinExistence type="predicted"/>
<feature type="transmembrane region" description="Helical" evidence="1">
    <location>
        <begin position="47"/>
        <end position="77"/>
    </location>
</feature>